<dbReference type="Proteomes" id="UP000254227">
    <property type="component" value="Unassembled WGS sequence"/>
</dbReference>
<accession>A0A380TSJ1</accession>
<evidence type="ECO:0000313" key="2">
    <source>
        <dbReference type="EMBL" id="SUT91258.1"/>
    </source>
</evidence>
<gene>
    <name evidence="1" type="ORF">I6G67_11450</name>
    <name evidence="2" type="ORF">NCTC10308_00427</name>
</gene>
<protein>
    <submittedName>
        <fullName evidence="2">Uncharacterized protein</fullName>
    </submittedName>
</protein>
<reference evidence="2 3" key="1">
    <citation type="submission" date="2018-06" db="EMBL/GenBank/DDBJ databases">
        <authorList>
            <consortium name="Pathogen Informatics"/>
            <person name="Doyle S."/>
        </authorList>
    </citation>
    <scope>NUCLEOTIDE SEQUENCE [LARGE SCALE GENOMIC DNA]</scope>
    <source>
        <strain evidence="2 3">NCTC10308</strain>
    </source>
</reference>
<evidence type="ECO:0000313" key="4">
    <source>
        <dbReference type="Proteomes" id="UP000595107"/>
    </source>
</evidence>
<organism evidence="2 3">
    <name type="scientific">Acinetobacter johnsonii</name>
    <dbReference type="NCBI Taxonomy" id="40214"/>
    <lineage>
        <taxon>Bacteria</taxon>
        <taxon>Pseudomonadati</taxon>
        <taxon>Pseudomonadota</taxon>
        <taxon>Gammaproteobacteria</taxon>
        <taxon>Moraxellales</taxon>
        <taxon>Moraxellaceae</taxon>
        <taxon>Acinetobacter</taxon>
    </lineage>
</organism>
<evidence type="ECO:0000313" key="3">
    <source>
        <dbReference type="Proteomes" id="UP000254227"/>
    </source>
</evidence>
<dbReference type="EMBL" id="UFRV01000006">
    <property type="protein sequence ID" value="SUT91258.1"/>
    <property type="molecule type" value="Genomic_DNA"/>
</dbReference>
<name>A0A380TSJ1_ACIJO</name>
<sequence>MALGSFLCSECGNQFQRENGEANRTLRKVGYLFCSRTCNGIHRRTLKTDEQKKIEKAEYDRQYRLKNLESLKIKKAEYFQRTYDPMTAKAKRKQRMHRHVEYCRTPKYRAYKQKYDQIYRAKKQYGEFYESALLLNELETEVTERLDFTERAALKGTLNKRQTRKRNYEQSINC</sequence>
<dbReference type="EMBL" id="CP065666">
    <property type="protein sequence ID" value="QPS02852.1"/>
    <property type="molecule type" value="Genomic_DNA"/>
</dbReference>
<reference evidence="1 4" key="2">
    <citation type="submission" date="2020-12" db="EMBL/GenBank/DDBJ databases">
        <title>FDA dAtabase for Regulatory Grade micrObial Sequences (FDA-ARGOS): Supporting development and validation of Infectious Disease Dx tests.</title>
        <authorList>
            <person name="Sproer C."/>
            <person name="Gronow S."/>
            <person name="Severitt S."/>
            <person name="Schroder I."/>
            <person name="Tallon L."/>
            <person name="Sadzewicz L."/>
            <person name="Zhao X."/>
            <person name="Boylan J."/>
            <person name="Ott S."/>
            <person name="Bowen H."/>
            <person name="Vavikolanu K."/>
            <person name="Mehta A."/>
            <person name="Aluvathingal J."/>
            <person name="Nadendla S."/>
            <person name="Lowell S."/>
            <person name="Myers T."/>
            <person name="Yan Y."/>
            <person name="Sichtig H."/>
        </authorList>
    </citation>
    <scope>NUCLEOTIDE SEQUENCE [LARGE SCALE GENOMIC DNA]</scope>
    <source>
        <strain evidence="1 4">FDAARGOS_910</strain>
    </source>
</reference>
<proteinExistence type="predicted"/>
<dbReference type="Proteomes" id="UP000595107">
    <property type="component" value="Chromosome"/>
</dbReference>
<dbReference type="RefSeq" id="WP_004694170.1">
    <property type="nucleotide sequence ID" value="NZ_BBTB01000075.1"/>
</dbReference>
<dbReference type="AlphaFoldDB" id="A0A380TSJ1"/>
<evidence type="ECO:0000313" key="1">
    <source>
        <dbReference type="EMBL" id="QPS02852.1"/>
    </source>
</evidence>